<dbReference type="GO" id="GO:0000774">
    <property type="term" value="F:adenyl-nucleotide exchange factor activity"/>
    <property type="evidence" value="ECO:0007669"/>
    <property type="project" value="TreeGrafter"/>
</dbReference>
<keyword evidence="3" id="KW-0175">Coiled coil</keyword>
<protein>
    <recommendedName>
        <fullName evidence="1">BAG family molecular chaperone regulator 1</fullName>
    </recommendedName>
</protein>
<dbReference type="PROSITE" id="PS51035">
    <property type="entry name" value="BAG"/>
    <property type="match status" value="1"/>
</dbReference>
<evidence type="ECO:0000256" key="4">
    <source>
        <dbReference type="SAM" id="MobiDB-lite"/>
    </source>
</evidence>
<dbReference type="InterPro" id="IPR000626">
    <property type="entry name" value="Ubiquitin-like_dom"/>
</dbReference>
<proteinExistence type="predicted"/>
<dbReference type="CDD" id="cd01812">
    <property type="entry name" value="Ubl_BAG1"/>
    <property type="match status" value="1"/>
</dbReference>
<dbReference type="GO" id="GO:0016020">
    <property type="term" value="C:membrane"/>
    <property type="evidence" value="ECO:0007669"/>
    <property type="project" value="TreeGrafter"/>
</dbReference>
<organism evidence="7 8">
    <name type="scientific">Galemys pyrenaicus</name>
    <name type="common">Iberian desman</name>
    <name type="synonym">Pyrenean desman</name>
    <dbReference type="NCBI Taxonomy" id="202257"/>
    <lineage>
        <taxon>Eukaryota</taxon>
        <taxon>Metazoa</taxon>
        <taxon>Chordata</taxon>
        <taxon>Craniata</taxon>
        <taxon>Vertebrata</taxon>
        <taxon>Euteleostomi</taxon>
        <taxon>Mammalia</taxon>
        <taxon>Eutheria</taxon>
        <taxon>Laurasiatheria</taxon>
        <taxon>Eulipotyphla</taxon>
        <taxon>Talpidae</taxon>
        <taxon>Galemys</taxon>
    </lineage>
</organism>
<feature type="compositionally biased region" description="Basic and acidic residues" evidence="4">
    <location>
        <begin position="81"/>
        <end position="121"/>
    </location>
</feature>
<dbReference type="EMBL" id="JAGFMF010011632">
    <property type="protein sequence ID" value="KAG8518439.1"/>
    <property type="molecule type" value="Genomic_DNA"/>
</dbReference>
<dbReference type="AlphaFoldDB" id="A0A8J6DRX3"/>
<evidence type="ECO:0000313" key="8">
    <source>
        <dbReference type="Proteomes" id="UP000700334"/>
    </source>
</evidence>
<dbReference type="GO" id="GO:0050821">
    <property type="term" value="P:protein stabilization"/>
    <property type="evidence" value="ECO:0007669"/>
    <property type="project" value="TreeGrafter"/>
</dbReference>
<comment type="caution">
    <text evidence="7">The sequence shown here is derived from an EMBL/GenBank/DDBJ whole genome shotgun (WGS) entry which is preliminary data.</text>
</comment>
<evidence type="ECO:0000256" key="1">
    <source>
        <dbReference type="ARBA" id="ARBA00022374"/>
    </source>
</evidence>
<dbReference type="SUPFAM" id="SSF63491">
    <property type="entry name" value="BAG domain"/>
    <property type="match status" value="1"/>
</dbReference>
<evidence type="ECO:0000313" key="7">
    <source>
        <dbReference type="EMBL" id="KAG8518439.1"/>
    </source>
</evidence>
<dbReference type="SUPFAM" id="SSF54236">
    <property type="entry name" value="Ubiquitin-like"/>
    <property type="match status" value="1"/>
</dbReference>
<dbReference type="Pfam" id="PF00240">
    <property type="entry name" value="ubiquitin"/>
    <property type="match status" value="1"/>
</dbReference>
<dbReference type="InterPro" id="IPR003103">
    <property type="entry name" value="BAG_domain"/>
</dbReference>
<evidence type="ECO:0000259" key="6">
    <source>
        <dbReference type="PROSITE" id="PS51035"/>
    </source>
</evidence>
<dbReference type="Proteomes" id="UP000700334">
    <property type="component" value="Unassembled WGS sequence"/>
</dbReference>
<dbReference type="OrthoDB" id="417450at2759"/>
<dbReference type="SMART" id="SM00264">
    <property type="entry name" value="BAG"/>
    <property type="match status" value="1"/>
</dbReference>
<dbReference type="InterPro" id="IPR039773">
    <property type="entry name" value="BAG_chaperone_regulator"/>
</dbReference>
<keyword evidence="8" id="KW-1185">Reference proteome</keyword>
<feature type="domain" description="Ubiquitin-like" evidence="5">
    <location>
        <begin position="223"/>
        <end position="277"/>
    </location>
</feature>
<dbReference type="Gene3D" id="3.10.20.90">
    <property type="entry name" value="Phosphatidylinositol 3-kinase Catalytic Subunit, Chain A, domain 1"/>
    <property type="match status" value="1"/>
</dbReference>
<dbReference type="PANTHER" id="PTHR12329:SF16">
    <property type="entry name" value="BAG FAMILY MOLECULAR CHAPERONE REGULATOR 1"/>
    <property type="match status" value="1"/>
</dbReference>
<dbReference type="Gene3D" id="1.20.58.120">
    <property type="entry name" value="BAG domain"/>
    <property type="match status" value="1"/>
</dbReference>
<dbReference type="FunFam" id="1.20.58.120:FF:000005">
    <property type="entry name" value="BAG family molecular chaperone regulator 1"/>
    <property type="match status" value="1"/>
</dbReference>
<feature type="region of interest" description="Disordered" evidence="4">
    <location>
        <begin position="1"/>
        <end position="125"/>
    </location>
</feature>
<accession>A0A8J6DRX3</accession>
<gene>
    <name evidence="7" type="ORF">J0S82_000099</name>
</gene>
<dbReference type="GO" id="GO:0005829">
    <property type="term" value="C:cytosol"/>
    <property type="evidence" value="ECO:0007669"/>
    <property type="project" value="TreeGrafter"/>
</dbReference>
<dbReference type="Pfam" id="PF02179">
    <property type="entry name" value="BAG"/>
    <property type="match status" value="1"/>
</dbReference>
<reference evidence="7" key="1">
    <citation type="journal article" date="2021" name="Evol. Appl.">
        <title>The genome of the Pyrenean desman and the effects of bottlenecks and inbreeding on the genomic landscape of an endangered species.</title>
        <authorList>
            <person name="Escoda L."/>
            <person name="Castresana J."/>
        </authorList>
    </citation>
    <scope>NUCLEOTIDE SEQUENCE</scope>
    <source>
        <strain evidence="7">IBE-C5619</strain>
    </source>
</reference>
<keyword evidence="2" id="KW-0143">Chaperone</keyword>
<evidence type="ECO:0000256" key="2">
    <source>
        <dbReference type="ARBA" id="ARBA00023186"/>
    </source>
</evidence>
<dbReference type="PROSITE" id="PS50053">
    <property type="entry name" value="UBIQUITIN_2"/>
    <property type="match status" value="1"/>
</dbReference>
<name>A0A8J6DRX3_GALPY</name>
<feature type="coiled-coil region" evidence="3">
    <location>
        <begin position="283"/>
        <end position="313"/>
    </location>
</feature>
<evidence type="ECO:0000256" key="3">
    <source>
        <dbReference type="SAM" id="Coils"/>
    </source>
</evidence>
<evidence type="ECO:0000259" key="5">
    <source>
        <dbReference type="PROSITE" id="PS50053"/>
    </source>
</evidence>
<dbReference type="InterPro" id="IPR029071">
    <property type="entry name" value="Ubiquitin-like_domsf"/>
</dbReference>
<sequence>MAERSGAQRPRGDRERLGPRRRAPRSGRELRQSEPQAQCGPPPSQRPSNKSAASGHARSTRSTPAGARRPRVKKKVRPRSARSEGVTRSEEVTGDEEKTRSEEVARTEEVAGSEEVTRREAVTQSETVIRSEEVTPNEEVAWSEEMAAAGISVTVTHSELGRLGGSVSGCEGQAASVSLATCAPEACVLVFVLASGKSAFLSPGNEKHDLHVTPQQGCSEPLVQDLAQVVEEVTGVPLSFQKLIFKGKSLKEMEQPLSAIGIQNGCRVMLIGKKNSAEEEIELKKLKDLEKSVEKIANQLEELNKELTGIQQGFLAKDLQAEALSKLNRRVKATIEHFMKILEEIDTLILPENFKDSRLKRKGLVKKIQAFLAECDTVEQNICQETERLQSTNLALAE</sequence>
<dbReference type="InterPro" id="IPR036533">
    <property type="entry name" value="BAG_dom_sf"/>
</dbReference>
<feature type="domain" description="BAG" evidence="6">
    <location>
        <begin position="299"/>
        <end position="379"/>
    </location>
</feature>
<dbReference type="GO" id="GO:0005634">
    <property type="term" value="C:nucleus"/>
    <property type="evidence" value="ECO:0007669"/>
    <property type="project" value="TreeGrafter"/>
</dbReference>
<dbReference type="GO" id="GO:0051087">
    <property type="term" value="F:protein-folding chaperone binding"/>
    <property type="evidence" value="ECO:0007669"/>
    <property type="project" value="InterPro"/>
</dbReference>
<dbReference type="SMART" id="SM00213">
    <property type="entry name" value="UBQ"/>
    <property type="match status" value="1"/>
</dbReference>
<feature type="compositionally biased region" description="Basic residues" evidence="4">
    <location>
        <begin position="68"/>
        <end position="80"/>
    </location>
</feature>
<dbReference type="PANTHER" id="PTHR12329">
    <property type="entry name" value="BCL2-ASSOCIATED ATHANOGENE"/>
    <property type="match status" value="1"/>
</dbReference>